<organism evidence="8 9">
    <name type="scientific">Prevotella lacticifex</name>
    <dbReference type="NCBI Taxonomy" id="2854755"/>
    <lineage>
        <taxon>Bacteria</taxon>
        <taxon>Pseudomonadati</taxon>
        <taxon>Bacteroidota</taxon>
        <taxon>Bacteroidia</taxon>
        <taxon>Bacteroidales</taxon>
        <taxon>Prevotellaceae</taxon>
        <taxon>Prevotella</taxon>
    </lineage>
</organism>
<dbReference type="Gene3D" id="3.40.50.150">
    <property type="entry name" value="Vaccinia Virus protein VP39"/>
    <property type="match status" value="1"/>
</dbReference>
<dbReference type="GO" id="GO:0006304">
    <property type="term" value="P:DNA modification"/>
    <property type="evidence" value="ECO:0007669"/>
    <property type="project" value="InterPro"/>
</dbReference>
<comment type="caution">
    <text evidence="8">The sequence shown here is derived from an EMBL/GenBank/DDBJ whole genome shotgun (WGS) entry which is preliminary data.</text>
</comment>
<dbReference type="GO" id="GO:0003676">
    <property type="term" value="F:nucleic acid binding"/>
    <property type="evidence" value="ECO:0007669"/>
    <property type="project" value="InterPro"/>
</dbReference>
<dbReference type="InterPro" id="IPR011639">
    <property type="entry name" value="MethylTrfase_TaqI-like_dom"/>
</dbReference>
<dbReference type="Proteomes" id="UP000825483">
    <property type="component" value="Unassembled WGS sequence"/>
</dbReference>
<dbReference type="PANTHER" id="PTHR33841:SF1">
    <property type="entry name" value="DNA METHYLTRANSFERASE A"/>
    <property type="match status" value="1"/>
</dbReference>
<dbReference type="AlphaFoldDB" id="A0A9R1CZU6"/>
<evidence type="ECO:0000256" key="6">
    <source>
        <dbReference type="SAM" id="Phobius"/>
    </source>
</evidence>
<dbReference type="InterPro" id="IPR002052">
    <property type="entry name" value="DNA_methylase_N6_adenine_CS"/>
</dbReference>
<evidence type="ECO:0000313" key="8">
    <source>
        <dbReference type="EMBL" id="GJG60318.1"/>
    </source>
</evidence>
<accession>A0A9R1CZU6</accession>
<evidence type="ECO:0000256" key="3">
    <source>
        <dbReference type="ARBA" id="ARBA00022679"/>
    </source>
</evidence>
<gene>
    <name evidence="8" type="ORF">PRLR5076_31690</name>
</gene>
<keyword evidence="9" id="KW-1185">Reference proteome</keyword>
<dbReference type="GO" id="GO:0032259">
    <property type="term" value="P:methylation"/>
    <property type="evidence" value="ECO:0007669"/>
    <property type="project" value="UniProtKB-KW"/>
</dbReference>
<keyword evidence="3" id="KW-0808">Transferase</keyword>
<feature type="domain" description="Type II methyltransferase M.TaqI-like" evidence="7">
    <location>
        <begin position="172"/>
        <end position="310"/>
    </location>
</feature>
<evidence type="ECO:0000259" key="7">
    <source>
        <dbReference type="Pfam" id="PF07669"/>
    </source>
</evidence>
<dbReference type="GO" id="GO:0009007">
    <property type="term" value="F:site-specific DNA-methyltransferase (adenine-specific) activity"/>
    <property type="evidence" value="ECO:0007669"/>
    <property type="project" value="UniProtKB-EC"/>
</dbReference>
<dbReference type="SUPFAM" id="SSF53335">
    <property type="entry name" value="S-adenosyl-L-methionine-dependent methyltransferases"/>
    <property type="match status" value="1"/>
</dbReference>
<evidence type="ECO:0000313" key="9">
    <source>
        <dbReference type="Proteomes" id="UP000825483"/>
    </source>
</evidence>
<dbReference type="Pfam" id="PF07669">
    <property type="entry name" value="Eco57I"/>
    <property type="match status" value="1"/>
</dbReference>
<dbReference type="InterPro" id="IPR050953">
    <property type="entry name" value="N4_N6_ade-DNA_methylase"/>
</dbReference>
<evidence type="ECO:0000256" key="1">
    <source>
        <dbReference type="ARBA" id="ARBA00011900"/>
    </source>
</evidence>
<keyword evidence="6" id="KW-0472">Membrane</keyword>
<feature type="transmembrane region" description="Helical" evidence="6">
    <location>
        <begin position="436"/>
        <end position="456"/>
    </location>
</feature>
<proteinExistence type="predicted"/>
<comment type="catalytic activity">
    <reaction evidence="5">
        <text>a 2'-deoxyadenosine in DNA + S-adenosyl-L-methionine = an N(6)-methyl-2'-deoxyadenosine in DNA + S-adenosyl-L-homocysteine + H(+)</text>
        <dbReference type="Rhea" id="RHEA:15197"/>
        <dbReference type="Rhea" id="RHEA-COMP:12418"/>
        <dbReference type="Rhea" id="RHEA-COMP:12419"/>
        <dbReference type="ChEBI" id="CHEBI:15378"/>
        <dbReference type="ChEBI" id="CHEBI:57856"/>
        <dbReference type="ChEBI" id="CHEBI:59789"/>
        <dbReference type="ChEBI" id="CHEBI:90615"/>
        <dbReference type="ChEBI" id="CHEBI:90616"/>
        <dbReference type="EC" id="2.1.1.72"/>
    </reaction>
</comment>
<keyword evidence="4" id="KW-0949">S-adenosyl-L-methionine</keyword>
<evidence type="ECO:0000256" key="4">
    <source>
        <dbReference type="ARBA" id="ARBA00022691"/>
    </source>
</evidence>
<sequence>MSLRENISTVIVNHILNRYGDSMDYANKILDSVRIILSSSVDEYVLPQKIFINDLFPVTEKGDYQDALSKINEKEARRKKEGVYYTDCDVTDFLAANTFLHYAKPSERNVYGLKKALRKLDLLSSDQKIRIINASTLDPTCGTGEFLLSALSIKIRLFKQVGGKNYKELTQSVYGNDIELQSTEITKIRMFFFLIDSFDVELPVGEIAQRLNANFSNVDAIVYDGITFGSKDVIIGNPPYIEYRKFDGKPEYAYGNVYADVLHNSVNSMTEDGIMAFVIPLSYISTIRMSKIRNYIAERSRMQIIMNFADRPDSLFSCVHQKLSIVIAQKVSDHGGVLSSSYNYWYKSERRTLFENIHLSPTITDNTDYWPKIGNNVEKSIYKKFQRLRGIDMLSFEDDNTMANLYINQRACFWMKAFTHDMHSDSYTKYSVPSDILPFVFCLVNSSLFFLLWVIISDGWHITRKELSFIRIPTNIGEPHTWQNLMNRLEEELENTKVYVGTKQVDYEYKHKECKYIIDEIDDQLAEVYKLSEKQLNYIKNFGLKYRLGDGA</sequence>
<name>A0A9R1CZU6_9BACT</name>
<dbReference type="PRINTS" id="PR00507">
    <property type="entry name" value="N12N6MTFRASE"/>
</dbReference>
<dbReference type="GeneID" id="72467718"/>
<dbReference type="PANTHER" id="PTHR33841">
    <property type="entry name" value="DNA METHYLTRANSFERASE YEEA-RELATED"/>
    <property type="match status" value="1"/>
</dbReference>
<keyword evidence="6" id="KW-1133">Transmembrane helix</keyword>
<dbReference type="InterPro" id="IPR029063">
    <property type="entry name" value="SAM-dependent_MTases_sf"/>
</dbReference>
<dbReference type="EC" id="2.1.1.72" evidence="1"/>
<evidence type="ECO:0000256" key="2">
    <source>
        <dbReference type="ARBA" id="ARBA00022603"/>
    </source>
</evidence>
<keyword evidence="2" id="KW-0489">Methyltransferase</keyword>
<reference evidence="8" key="1">
    <citation type="journal article" date="2022" name="Int. J. Syst. Evol. Microbiol.">
        <title>Prevotella lacticifex sp. nov., isolated from the rumen of cows.</title>
        <authorList>
            <person name="Shinkai T."/>
            <person name="Ikeyama N."/>
            <person name="Kumagai M."/>
            <person name="Ohmori H."/>
            <person name="Sakamoto M."/>
            <person name="Ohkuma M."/>
            <person name="Mitsumori M."/>
        </authorList>
    </citation>
    <scope>NUCLEOTIDE SEQUENCE</scope>
    <source>
        <strain evidence="8">R5076</strain>
    </source>
</reference>
<dbReference type="RefSeq" id="WP_223926440.1">
    <property type="nucleotide sequence ID" value="NZ_BPTV01000001.1"/>
</dbReference>
<dbReference type="PROSITE" id="PS00092">
    <property type="entry name" value="N6_MTASE"/>
    <property type="match status" value="1"/>
</dbReference>
<protein>
    <recommendedName>
        <fullName evidence="1">site-specific DNA-methyltransferase (adenine-specific)</fullName>
        <ecNumber evidence="1">2.1.1.72</ecNumber>
    </recommendedName>
</protein>
<dbReference type="EMBL" id="BPUB01000003">
    <property type="protein sequence ID" value="GJG60318.1"/>
    <property type="molecule type" value="Genomic_DNA"/>
</dbReference>
<evidence type="ECO:0000256" key="5">
    <source>
        <dbReference type="ARBA" id="ARBA00047942"/>
    </source>
</evidence>
<keyword evidence="6" id="KW-0812">Transmembrane</keyword>